<dbReference type="GO" id="GO:0004672">
    <property type="term" value="F:protein kinase activity"/>
    <property type="evidence" value="ECO:0007669"/>
    <property type="project" value="InterPro"/>
</dbReference>
<dbReference type="InterPro" id="IPR011009">
    <property type="entry name" value="Kinase-like_dom_sf"/>
</dbReference>
<comment type="caution">
    <text evidence="2">The sequence shown here is derived from an EMBL/GenBank/DDBJ whole genome shotgun (WGS) entry which is preliminary data.</text>
</comment>
<accession>A0A5J4QAC6</accession>
<dbReference type="EMBL" id="SNRW01046389">
    <property type="protein sequence ID" value="KAA6318028.1"/>
    <property type="molecule type" value="Genomic_DNA"/>
</dbReference>
<evidence type="ECO:0000313" key="2">
    <source>
        <dbReference type="EMBL" id="KAA6318028.1"/>
    </source>
</evidence>
<protein>
    <recommendedName>
        <fullName evidence="1">Protein kinase domain-containing protein</fullName>
    </recommendedName>
</protein>
<feature type="domain" description="Protein kinase" evidence="1">
    <location>
        <begin position="1"/>
        <end position="102"/>
    </location>
</feature>
<sequence length="102" mass="11881">KNFEVKLADFGLSRAFKDGKSVVDMIGGTYPYLAPELLKALKNNGFEILKKEFKIPQQMSGHVASFFMNSQNIFIRFYQTIILLIIQQKMKFQNFQKVFLNH</sequence>
<evidence type="ECO:0000259" key="1">
    <source>
        <dbReference type="PROSITE" id="PS50011"/>
    </source>
</evidence>
<dbReference type="Proteomes" id="UP000324800">
    <property type="component" value="Unassembled WGS sequence"/>
</dbReference>
<dbReference type="PROSITE" id="PS50011">
    <property type="entry name" value="PROTEIN_KINASE_DOM"/>
    <property type="match status" value="1"/>
</dbReference>
<gene>
    <name evidence="2" type="ORF">EZS28_055002</name>
</gene>
<dbReference type="InterPro" id="IPR000719">
    <property type="entry name" value="Prot_kinase_dom"/>
</dbReference>
<name>A0A5J4QAC6_9EUKA</name>
<reference evidence="2 3" key="1">
    <citation type="submission" date="2019-03" db="EMBL/GenBank/DDBJ databases">
        <title>Single cell metagenomics reveals metabolic interactions within the superorganism composed of flagellate Streblomastix strix and complex community of Bacteroidetes bacteria on its surface.</title>
        <authorList>
            <person name="Treitli S.C."/>
            <person name="Kolisko M."/>
            <person name="Husnik F."/>
            <person name="Keeling P."/>
            <person name="Hampl V."/>
        </authorList>
    </citation>
    <scope>NUCLEOTIDE SEQUENCE [LARGE SCALE GENOMIC DNA]</scope>
    <source>
        <strain evidence="2">ST1C</strain>
    </source>
</reference>
<feature type="non-terminal residue" evidence="2">
    <location>
        <position position="1"/>
    </location>
</feature>
<dbReference type="GO" id="GO:0005524">
    <property type="term" value="F:ATP binding"/>
    <property type="evidence" value="ECO:0007669"/>
    <property type="project" value="InterPro"/>
</dbReference>
<organism evidence="2 3">
    <name type="scientific">Streblomastix strix</name>
    <dbReference type="NCBI Taxonomy" id="222440"/>
    <lineage>
        <taxon>Eukaryota</taxon>
        <taxon>Metamonada</taxon>
        <taxon>Preaxostyla</taxon>
        <taxon>Oxymonadida</taxon>
        <taxon>Streblomastigidae</taxon>
        <taxon>Streblomastix</taxon>
    </lineage>
</organism>
<dbReference type="AlphaFoldDB" id="A0A5J4QAC6"/>
<dbReference type="SUPFAM" id="SSF56112">
    <property type="entry name" value="Protein kinase-like (PK-like)"/>
    <property type="match status" value="1"/>
</dbReference>
<proteinExistence type="predicted"/>
<dbReference type="Gene3D" id="1.10.510.10">
    <property type="entry name" value="Transferase(Phosphotransferase) domain 1"/>
    <property type="match status" value="1"/>
</dbReference>
<evidence type="ECO:0000313" key="3">
    <source>
        <dbReference type="Proteomes" id="UP000324800"/>
    </source>
</evidence>